<organism evidence="1 2">
    <name type="scientific">Iphiclides podalirius</name>
    <name type="common">scarce swallowtail</name>
    <dbReference type="NCBI Taxonomy" id="110791"/>
    <lineage>
        <taxon>Eukaryota</taxon>
        <taxon>Metazoa</taxon>
        <taxon>Ecdysozoa</taxon>
        <taxon>Arthropoda</taxon>
        <taxon>Hexapoda</taxon>
        <taxon>Insecta</taxon>
        <taxon>Pterygota</taxon>
        <taxon>Neoptera</taxon>
        <taxon>Endopterygota</taxon>
        <taxon>Lepidoptera</taxon>
        <taxon>Glossata</taxon>
        <taxon>Ditrysia</taxon>
        <taxon>Papilionoidea</taxon>
        <taxon>Papilionidae</taxon>
        <taxon>Papilioninae</taxon>
        <taxon>Iphiclides</taxon>
    </lineage>
</organism>
<accession>A0ABN8J8M1</accession>
<dbReference type="Proteomes" id="UP000837857">
    <property type="component" value="Chromosome 9"/>
</dbReference>
<evidence type="ECO:0000313" key="1">
    <source>
        <dbReference type="EMBL" id="CAH2076075.1"/>
    </source>
</evidence>
<gene>
    <name evidence="1" type="ORF">IPOD504_LOCUS17120</name>
</gene>
<evidence type="ECO:0000313" key="2">
    <source>
        <dbReference type="Proteomes" id="UP000837857"/>
    </source>
</evidence>
<feature type="non-terminal residue" evidence="1">
    <location>
        <position position="77"/>
    </location>
</feature>
<keyword evidence="2" id="KW-1185">Reference proteome</keyword>
<protein>
    <submittedName>
        <fullName evidence="1">Uncharacterized protein</fullName>
    </submittedName>
</protein>
<name>A0ABN8J8M1_9NEOP</name>
<reference evidence="1" key="1">
    <citation type="submission" date="2022-03" db="EMBL/GenBank/DDBJ databases">
        <authorList>
            <person name="Martin H S."/>
        </authorList>
    </citation>
    <scope>NUCLEOTIDE SEQUENCE</scope>
</reference>
<proteinExistence type="predicted"/>
<dbReference type="EMBL" id="OW152821">
    <property type="protein sequence ID" value="CAH2076075.1"/>
    <property type="molecule type" value="Genomic_DNA"/>
</dbReference>
<sequence>MASILIGRWGDVCLDRQVLETLLVSGQWPLFSLGVRAMFACTMARLETLLVSGQWTFSLGVGGDVCLHRGKCWRRCS</sequence>